<name>A0A328YLB0_9FLAO</name>
<feature type="signal peptide" evidence="3">
    <location>
        <begin position="1"/>
        <end position="18"/>
    </location>
</feature>
<dbReference type="SUPFAM" id="SSF51445">
    <property type="entry name" value="(Trans)glycosidases"/>
    <property type="match status" value="1"/>
</dbReference>
<dbReference type="AlphaFoldDB" id="A0A328YLB0"/>
<dbReference type="InterPro" id="IPR006047">
    <property type="entry name" value="GH13_cat_dom"/>
</dbReference>
<dbReference type="PANTHER" id="PTHR43002">
    <property type="entry name" value="GLYCOGEN DEBRANCHING ENZYME"/>
    <property type="match status" value="1"/>
</dbReference>
<evidence type="ECO:0000313" key="5">
    <source>
        <dbReference type="EMBL" id="RAR74094.1"/>
    </source>
</evidence>
<gene>
    <name evidence="5" type="ORF">CLV55_10221</name>
</gene>
<dbReference type="Gene3D" id="3.20.20.80">
    <property type="entry name" value="Glycosidases"/>
    <property type="match status" value="1"/>
</dbReference>
<sequence>MKKILLLFVFVVSANCFAQVTTSPSPFEATQSVTLNFDKTGTPLASYTGTIYAHIGVTVNGTNWSNVIGTWGNNTTQPALTLVSGNVYKLDITPDLYTYFGVATTSSITKICVVFRNAAGTAQSSDIFVNVGSFQANLTAPAANSTTFLVSGSSLTISATNTGGSANYTLLANGSFLNGYTGSTFSYTQTNITSNKFYTLTVTLGSVTFTYKFMALVNPTVVSAALPSGMEDGINYNSSDPTKATLVLTAPGKDFVYVAGSFNSWQPNNTYVMKQDPTTSKFWLELSGLTSGIVYTYQYWVGDQTPNTAQGSPKLVKTADPYSTLVLSPFDDPWIPATSYPNIPTYPAGQEREVTVLQTGQTTYPWSSATTNFVKPSKDHLVVYEALIRDFNSKRTYQDLIDKISYLKDLNINAIELMPLMEYEGNEGWGYNPCYHLALDKFYGPAAKLKELVDLCHQNGIAVILDVALNHAFGRNPMVRMWMKDSDGDGWGDPANDNPYFNEYAKHSYGVGSDFNHSSTYTKYYTKRVIKQWIQEFKIDGFRWDLTKGFTQSCSSGNDACTNGYLQDRVDVLKEYADYAWSLDPYHYVIFEHLGIDSEEQQWANYRINETPSKGVMMWGEMNYAYGQLAMGYSTGADISRMGSSSRGFTAKRLLGYPESHDKDRIGNMANSYGASSVSGNISNVLTRLCAIAATSILVPGPKMIYQFGELGSTQSIFTCTDGTVNTDTDSTTGDCKLSTKPQPQWSTWYTDQQRLNVYNTYAKLNQLKETNAVFDGSYAISPAGNLLLPRIYIWDNTLPSTQLKNVVVLANFNTSATNVTPDFPYTGTWVNLMDNSTINVTSTSAAINIEAGGFRVYGNQSAALENQTFNTMDFVSISPNPVVSEVMINTDVKNVEIFNMTGQLISKFEDVKAFDKINLENLERGIYLMKCNDSNNNEKKFKIIKE</sequence>
<feature type="domain" description="Glycosyl hydrolase family 13 catalytic" evidence="4">
    <location>
        <begin position="385"/>
        <end position="769"/>
    </location>
</feature>
<dbReference type="Proteomes" id="UP000248840">
    <property type="component" value="Unassembled WGS sequence"/>
</dbReference>
<comment type="similarity">
    <text evidence="1">Belongs to the glycosyl hydrolase 13 family.</text>
</comment>
<comment type="caution">
    <text evidence="5">The sequence shown here is derived from an EMBL/GenBank/DDBJ whole genome shotgun (WGS) entry which is preliminary data.</text>
</comment>
<dbReference type="InterPro" id="IPR014756">
    <property type="entry name" value="Ig_E-set"/>
</dbReference>
<dbReference type="InterPro" id="IPR013783">
    <property type="entry name" value="Ig-like_fold"/>
</dbReference>
<dbReference type="OrthoDB" id="9761875at2"/>
<dbReference type="InterPro" id="IPR026444">
    <property type="entry name" value="Secre_tail"/>
</dbReference>
<dbReference type="NCBIfam" id="TIGR04183">
    <property type="entry name" value="Por_Secre_tail"/>
    <property type="match status" value="1"/>
</dbReference>
<dbReference type="RefSeq" id="WP_112112248.1">
    <property type="nucleotide sequence ID" value="NZ_QLSZ01000002.1"/>
</dbReference>
<proteinExistence type="inferred from homology"/>
<feature type="chain" id="PRO_5016389561" evidence="3">
    <location>
        <begin position="19"/>
        <end position="947"/>
    </location>
</feature>
<dbReference type="Pfam" id="PF18962">
    <property type="entry name" value="Por_Secre_tail"/>
    <property type="match status" value="1"/>
</dbReference>
<dbReference type="CDD" id="cd11350">
    <property type="entry name" value="AmyAc_4"/>
    <property type="match status" value="1"/>
</dbReference>
<protein>
    <submittedName>
        <fullName evidence="5">Putative secreted protein (Por secretion system target)</fullName>
    </submittedName>
</protein>
<evidence type="ECO:0000313" key="6">
    <source>
        <dbReference type="Proteomes" id="UP000248840"/>
    </source>
</evidence>
<reference evidence="5 6" key="1">
    <citation type="submission" date="2018-06" db="EMBL/GenBank/DDBJ databases">
        <title>Genomic Encyclopedia of Archaeal and Bacterial Type Strains, Phase II (KMG-II): from individual species to whole genera.</title>
        <authorList>
            <person name="Goeker M."/>
        </authorList>
    </citation>
    <scope>NUCLEOTIDE SEQUENCE [LARGE SCALE GENOMIC DNA]</scope>
    <source>
        <strain evidence="5 6">DSM 25663</strain>
    </source>
</reference>
<dbReference type="Pfam" id="PF00128">
    <property type="entry name" value="Alpha-amylase"/>
    <property type="match status" value="1"/>
</dbReference>
<keyword evidence="2 3" id="KW-0732">Signal</keyword>
<dbReference type="SMART" id="SM00642">
    <property type="entry name" value="Aamy"/>
    <property type="match status" value="1"/>
</dbReference>
<accession>A0A328YLB0</accession>
<evidence type="ECO:0000259" key="4">
    <source>
        <dbReference type="SMART" id="SM00642"/>
    </source>
</evidence>
<evidence type="ECO:0000256" key="3">
    <source>
        <dbReference type="SAM" id="SignalP"/>
    </source>
</evidence>
<organism evidence="5 6">
    <name type="scientific">Flavobacterium aciduliphilum</name>
    <dbReference type="NCBI Taxonomy" id="1101402"/>
    <lineage>
        <taxon>Bacteria</taxon>
        <taxon>Pseudomonadati</taxon>
        <taxon>Bacteroidota</taxon>
        <taxon>Flavobacteriia</taxon>
        <taxon>Flavobacteriales</taxon>
        <taxon>Flavobacteriaceae</taxon>
        <taxon>Flavobacterium</taxon>
    </lineage>
</organism>
<keyword evidence="6" id="KW-1185">Reference proteome</keyword>
<evidence type="ECO:0000256" key="1">
    <source>
        <dbReference type="ARBA" id="ARBA00008061"/>
    </source>
</evidence>
<dbReference type="InterPro" id="IPR017853">
    <property type="entry name" value="GH"/>
</dbReference>
<dbReference type="EMBL" id="QLSZ01000002">
    <property type="protein sequence ID" value="RAR74094.1"/>
    <property type="molecule type" value="Genomic_DNA"/>
</dbReference>
<dbReference type="SUPFAM" id="SSF81296">
    <property type="entry name" value="E set domains"/>
    <property type="match status" value="1"/>
</dbReference>
<dbReference type="Gene3D" id="2.60.40.10">
    <property type="entry name" value="Immunoglobulins"/>
    <property type="match status" value="1"/>
</dbReference>
<dbReference type="GO" id="GO:0005975">
    <property type="term" value="P:carbohydrate metabolic process"/>
    <property type="evidence" value="ECO:0007669"/>
    <property type="project" value="InterPro"/>
</dbReference>
<evidence type="ECO:0000256" key="2">
    <source>
        <dbReference type="ARBA" id="ARBA00022729"/>
    </source>
</evidence>